<evidence type="ECO:0000313" key="7">
    <source>
        <dbReference type="EMBL" id="KAK8781856.1"/>
    </source>
</evidence>
<accession>A0AAQ4F443</accession>
<comment type="similarity">
    <text evidence="5">Belongs to the TMEM179 family.</text>
</comment>
<sequence length="289" mass="32202">MSLAALVRQKTRNSTNRNESLKTKLFSHLIKPVQPPRVPVLLPCAERLFLKPDLQPLGTDTAMGLGNILLLTQATCYTITLILSVCTVVPMAVHVSKFDGHCLLYTTGSFDSDDGHFIARWASPFYCFFTLSVGGLMVAVSFVQLVRMSIFLYMGIDSSFLSAFLDSVVSVIVMLLVFTTSVLVSDGFRAWCRAITQRFPACEDASVTQISKPDHVDTVGFYMHVGTAQFGAWSSWVCWVLQAVLCTRKLCLYHERENLMISMARERRLLNASHESQSQTVDDTVPILD</sequence>
<feature type="transmembrane region" description="Helical" evidence="6">
    <location>
        <begin position="125"/>
        <end position="154"/>
    </location>
</feature>
<dbReference type="InterPro" id="IPR059010">
    <property type="entry name" value="TMEM179-179B"/>
</dbReference>
<evidence type="ECO:0000256" key="4">
    <source>
        <dbReference type="ARBA" id="ARBA00023136"/>
    </source>
</evidence>
<evidence type="ECO:0000256" key="5">
    <source>
        <dbReference type="ARBA" id="ARBA00093776"/>
    </source>
</evidence>
<evidence type="ECO:0000256" key="6">
    <source>
        <dbReference type="SAM" id="Phobius"/>
    </source>
</evidence>
<evidence type="ECO:0000256" key="1">
    <source>
        <dbReference type="ARBA" id="ARBA00004141"/>
    </source>
</evidence>
<dbReference type="Proteomes" id="UP001321473">
    <property type="component" value="Unassembled WGS sequence"/>
</dbReference>
<keyword evidence="4 6" id="KW-0472">Membrane</keyword>
<feature type="transmembrane region" description="Helical" evidence="6">
    <location>
        <begin position="160"/>
        <end position="184"/>
    </location>
</feature>
<keyword evidence="8" id="KW-1185">Reference proteome</keyword>
<dbReference type="EMBL" id="JARKHS020007255">
    <property type="protein sequence ID" value="KAK8781856.1"/>
    <property type="molecule type" value="Genomic_DNA"/>
</dbReference>
<proteinExistence type="inferred from homology"/>
<name>A0AAQ4F443_AMBAM</name>
<gene>
    <name evidence="7" type="ORF">V5799_016799</name>
</gene>
<comment type="caution">
    <text evidence="7">The sequence shown here is derived from an EMBL/GenBank/DDBJ whole genome shotgun (WGS) entry which is preliminary data.</text>
</comment>
<dbReference type="Pfam" id="PF26158">
    <property type="entry name" value="Claudin_TMEM179-179B"/>
    <property type="match status" value="1"/>
</dbReference>
<keyword evidence="3 6" id="KW-1133">Transmembrane helix</keyword>
<protein>
    <submittedName>
        <fullName evidence="7">Uncharacterized protein</fullName>
    </submittedName>
</protein>
<evidence type="ECO:0000256" key="2">
    <source>
        <dbReference type="ARBA" id="ARBA00022692"/>
    </source>
</evidence>
<dbReference type="PANTHER" id="PTHR31872:SF4">
    <property type="entry name" value="TRANSMEMBRANE PROTEIN 179"/>
    <property type="match status" value="1"/>
</dbReference>
<comment type="subcellular location">
    <subcellularLocation>
        <location evidence="1">Membrane</location>
        <topology evidence="1">Multi-pass membrane protein</topology>
    </subcellularLocation>
</comment>
<dbReference type="InterPro" id="IPR029673">
    <property type="entry name" value="TMEM179"/>
</dbReference>
<keyword evidence="2 6" id="KW-0812">Transmembrane</keyword>
<reference evidence="7 8" key="1">
    <citation type="journal article" date="2023" name="Arcadia Sci">
        <title>De novo assembly of a long-read Amblyomma americanum tick genome.</title>
        <authorList>
            <person name="Chou S."/>
            <person name="Poskanzer K.E."/>
            <person name="Rollins M."/>
            <person name="Thuy-Boun P.S."/>
        </authorList>
    </citation>
    <scope>NUCLEOTIDE SEQUENCE [LARGE SCALE GENOMIC DNA]</scope>
    <source>
        <strain evidence="7">F_SG_1</strain>
        <tissue evidence="7">Salivary glands</tissue>
    </source>
</reference>
<organism evidence="7 8">
    <name type="scientific">Amblyomma americanum</name>
    <name type="common">Lone star tick</name>
    <dbReference type="NCBI Taxonomy" id="6943"/>
    <lineage>
        <taxon>Eukaryota</taxon>
        <taxon>Metazoa</taxon>
        <taxon>Ecdysozoa</taxon>
        <taxon>Arthropoda</taxon>
        <taxon>Chelicerata</taxon>
        <taxon>Arachnida</taxon>
        <taxon>Acari</taxon>
        <taxon>Parasitiformes</taxon>
        <taxon>Ixodida</taxon>
        <taxon>Ixodoidea</taxon>
        <taxon>Ixodidae</taxon>
        <taxon>Amblyomminae</taxon>
        <taxon>Amblyomma</taxon>
    </lineage>
</organism>
<evidence type="ECO:0000313" key="8">
    <source>
        <dbReference type="Proteomes" id="UP001321473"/>
    </source>
</evidence>
<dbReference type="AlphaFoldDB" id="A0AAQ4F443"/>
<evidence type="ECO:0000256" key="3">
    <source>
        <dbReference type="ARBA" id="ARBA00022989"/>
    </source>
</evidence>
<dbReference type="PANTHER" id="PTHR31872">
    <property type="entry name" value="TRANSMEMBRANE PROTEIN 179"/>
    <property type="match status" value="1"/>
</dbReference>